<evidence type="ECO:0000256" key="1">
    <source>
        <dbReference type="ARBA" id="ARBA00005788"/>
    </source>
</evidence>
<keyword evidence="4" id="KW-1185">Reference proteome</keyword>
<protein>
    <recommendedName>
        <fullName evidence="2">JmjC domain-containing protein</fullName>
    </recommendedName>
</protein>
<evidence type="ECO:0000313" key="4">
    <source>
        <dbReference type="Proteomes" id="UP000054270"/>
    </source>
</evidence>
<dbReference type="OrthoDB" id="3062275at2759"/>
<proteinExistence type="inferred from homology"/>
<dbReference type="PROSITE" id="PS51184">
    <property type="entry name" value="JMJC"/>
    <property type="match status" value="1"/>
</dbReference>
<dbReference type="EMBL" id="KN817736">
    <property type="protein sequence ID" value="KJA13500.1"/>
    <property type="molecule type" value="Genomic_DNA"/>
</dbReference>
<evidence type="ECO:0000259" key="2">
    <source>
        <dbReference type="PROSITE" id="PS51184"/>
    </source>
</evidence>
<feature type="domain" description="JmjC" evidence="2">
    <location>
        <begin position="1"/>
        <end position="149"/>
    </location>
</feature>
<dbReference type="Proteomes" id="UP000054270">
    <property type="component" value="Unassembled WGS sequence"/>
</dbReference>
<evidence type="ECO:0000313" key="3">
    <source>
        <dbReference type="EMBL" id="KJA13500.1"/>
    </source>
</evidence>
<accession>A0A0D2NYG9</accession>
<dbReference type="InterPro" id="IPR003347">
    <property type="entry name" value="JmjC_dom"/>
</dbReference>
<dbReference type="Gene3D" id="2.60.120.650">
    <property type="entry name" value="Cupin"/>
    <property type="match status" value="1"/>
</dbReference>
<dbReference type="Pfam" id="PF08593">
    <property type="entry name" value="Mug135_C"/>
    <property type="match status" value="1"/>
</dbReference>
<dbReference type="SUPFAM" id="SSF51197">
    <property type="entry name" value="Clavaminate synthase-like"/>
    <property type="match status" value="1"/>
</dbReference>
<dbReference type="STRING" id="945553.A0A0D2NYG9"/>
<gene>
    <name evidence="3" type="ORF">HYPSUDRAFT_209493</name>
</gene>
<reference evidence="4" key="1">
    <citation type="submission" date="2014-04" db="EMBL/GenBank/DDBJ databases">
        <title>Evolutionary Origins and Diversification of the Mycorrhizal Mutualists.</title>
        <authorList>
            <consortium name="DOE Joint Genome Institute"/>
            <consortium name="Mycorrhizal Genomics Consortium"/>
            <person name="Kohler A."/>
            <person name="Kuo A."/>
            <person name="Nagy L.G."/>
            <person name="Floudas D."/>
            <person name="Copeland A."/>
            <person name="Barry K.W."/>
            <person name="Cichocki N."/>
            <person name="Veneault-Fourrey C."/>
            <person name="LaButti K."/>
            <person name="Lindquist E.A."/>
            <person name="Lipzen A."/>
            <person name="Lundell T."/>
            <person name="Morin E."/>
            <person name="Murat C."/>
            <person name="Riley R."/>
            <person name="Ohm R."/>
            <person name="Sun H."/>
            <person name="Tunlid A."/>
            <person name="Henrissat B."/>
            <person name="Grigoriev I.V."/>
            <person name="Hibbett D.S."/>
            <person name="Martin F."/>
        </authorList>
    </citation>
    <scope>NUCLEOTIDE SEQUENCE [LARGE SCALE GENOMIC DNA]</scope>
    <source>
        <strain evidence="4">FD-334 SS-4</strain>
    </source>
</reference>
<dbReference type="AlphaFoldDB" id="A0A0D2NYG9"/>
<comment type="similarity">
    <text evidence="1">Belongs to the UPF0612 family.</text>
</comment>
<dbReference type="InterPro" id="IPR013902">
    <property type="entry name" value="Mug135-like_C"/>
</dbReference>
<sequence length="442" mass="49593">MPQASMNPTPYASDTHAMLRMSAQRDFRWGLAATTGAYHTLHIDANGLATFISPQTGRKWWIVARPIDNFNFDAFEDIELLVDPPFDVNRPSPKKFVLEAILLEPGMTLIMRPNTIHAVYTPTSCVTHGGHFYSTSTMRDTLAGMYHTAVLHQLITNTDHPPAYAAIRRLVDLFHCGLVEGRISNDDQARSHIPDVGTVEGLVDLLSTCTITMLLGVLDFRVYGTEKMPPHANRMWELHDDTPLPLNERLENQYSRGQCTEILDWANNHFQLTISSPNGTTADLSIKEVQATLFNRHLHLLEKYKQKADAAQFLQTGNFTAARIKTQLDAIPLRSDLKSADERLEKRLIANQKISVKVYNMAAVDGRQLQYQTMPLPDGSDPVEKLKLPALPNQQAIQALSDPDLEKYHAAYYSAAATKRVRNRDDRLRELCRAIGAMPPAA</sequence>
<organism evidence="3 4">
    <name type="scientific">Hypholoma sublateritium (strain FD-334 SS-4)</name>
    <dbReference type="NCBI Taxonomy" id="945553"/>
    <lineage>
        <taxon>Eukaryota</taxon>
        <taxon>Fungi</taxon>
        <taxon>Dikarya</taxon>
        <taxon>Basidiomycota</taxon>
        <taxon>Agaricomycotina</taxon>
        <taxon>Agaricomycetes</taxon>
        <taxon>Agaricomycetidae</taxon>
        <taxon>Agaricales</taxon>
        <taxon>Agaricineae</taxon>
        <taxon>Strophariaceae</taxon>
        <taxon>Hypholoma</taxon>
    </lineage>
</organism>
<name>A0A0D2NYG9_HYPSF</name>